<evidence type="ECO:0000313" key="1">
    <source>
        <dbReference type="EMBL" id="OJA16716.1"/>
    </source>
</evidence>
<evidence type="ECO:0008006" key="3">
    <source>
        <dbReference type="Google" id="ProtNLM"/>
    </source>
</evidence>
<name>A0A1J8QYJ6_9AGAM</name>
<dbReference type="OrthoDB" id="3261439at2759"/>
<organism evidence="1 2">
    <name type="scientific">Rhizopogon vesiculosus</name>
    <dbReference type="NCBI Taxonomy" id="180088"/>
    <lineage>
        <taxon>Eukaryota</taxon>
        <taxon>Fungi</taxon>
        <taxon>Dikarya</taxon>
        <taxon>Basidiomycota</taxon>
        <taxon>Agaricomycotina</taxon>
        <taxon>Agaricomycetes</taxon>
        <taxon>Agaricomycetidae</taxon>
        <taxon>Boletales</taxon>
        <taxon>Suillineae</taxon>
        <taxon>Rhizopogonaceae</taxon>
        <taxon>Rhizopogon</taxon>
    </lineage>
</organism>
<protein>
    <recommendedName>
        <fullName evidence="3">Cysteine-rich transmembrane CYSTM domain-containing protein</fullName>
    </recommendedName>
</protein>
<keyword evidence="2" id="KW-1185">Reference proteome</keyword>
<gene>
    <name evidence="1" type="ORF">AZE42_06886</name>
</gene>
<proteinExistence type="predicted"/>
<reference evidence="1 2" key="1">
    <citation type="submission" date="2016-03" db="EMBL/GenBank/DDBJ databases">
        <title>Comparative genomics of the ectomycorrhizal sister species Rhizopogon vinicolor and Rhizopogon vesiculosus (Basidiomycota: Boletales) reveals a divergence of the mating type B locus.</title>
        <authorList>
            <person name="Mujic A.B."/>
            <person name="Kuo A."/>
            <person name="Tritt A."/>
            <person name="Lipzen A."/>
            <person name="Chen C."/>
            <person name="Johnson J."/>
            <person name="Sharma A."/>
            <person name="Barry K."/>
            <person name="Grigoriev I.V."/>
            <person name="Spatafora J.W."/>
        </authorList>
    </citation>
    <scope>NUCLEOTIDE SEQUENCE [LARGE SCALE GENOMIC DNA]</scope>
    <source>
        <strain evidence="1 2">AM-OR11-056</strain>
    </source>
</reference>
<comment type="caution">
    <text evidence="1">The sequence shown here is derived from an EMBL/GenBank/DDBJ whole genome shotgun (WGS) entry which is preliminary data.</text>
</comment>
<dbReference type="Proteomes" id="UP000183567">
    <property type="component" value="Unassembled WGS sequence"/>
</dbReference>
<dbReference type="EMBL" id="LVVM01002411">
    <property type="protein sequence ID" value="OJA16716.1"/>
    <property type="molecule type" value="Genomic_DNA"/>
</dbReference>
<evidence type="ECO:0000313" key="2">
    <source>
        <dbReference type="Proteomes" id="UP000183567"/>
    </source>
</evidence>
<accession>A0A1J8QYJ6</accession>
<sequence length="185" mass="19693">MSTTAKSTTSQPQAAMQMSVVNPAPANNTQIHQEHQAKRLRGGGAAKDCFLGALECFLCFECCKDCCECCADIICPDPTTPLLVFSPNPSRPSSFTKSTLNVDMEPTATSTTSQPRAAVQMSVMNPAPANNTQTHQEHQAKRLRGGGAGKDCLVGACACFLCFECCKDSCECCADIICCPCEMCC</sequence>
<dbReference type="AlphaFoldDB" id="A0A1J8QYJ6"/>